<proteinExistence type="inferred from homology"/>
<dbReference type="EMBL" id="LSBH01000003">
    <property type="protein sequence ID" value="OAQ82533.1"/>
    <property type="molecule type" value="Genomic_DNA"/>
</dbReference>
<dbReference type="InterPro" id="IPR011009">
    <property type="entry name" value="Kinase-like_dom_sf"/>
</dbReference>
<accession>A0A179GZ12</accession>
<keyword evidence="5" id="KW-0808">Transferase</keyword>
<evidence type="ECO:0000313" key="6">
    <source>
        <dbReference type="Proteomes" id="UP000078240"/>
    </source>
</evidence>
<dbReference type="InterPro" id="IPR002575">
    <property type="entry name" value="Aminoglycoside_PTrfase"/>
</dbReference>
<dbReference type="GO" id="GO:0005737">
    <property type="term" value="C:cytoplasm"/>
    <property type="evidence" value="ECO:0007669"/>
    <property type="project" value="TreeGrafter"/>
</dbReference>
<dbReference type="GO" id="GO:0016740">
    <property type="term" value="F:transferase activity"/>
    <property type="evidence" value="ECO:0007669"/>
    <property type="project" value="UniProtKB-KW"/>
</dbReference>
<comment type="caution">
    <text evidence="5">The sequence shown here is derived from an EMBL/GenBank/DDBJ whole genome shotgun (WGS) entry which is preliminary data.</text>
</comment>
<dbReference type="GO" id="GO:0016616">
    <property type="term" value="F:oxidoreductase activity, acting on the CH-OH group of donors, NAD or NADP as acceptor"/>
    <property type="evidence" value="ECO:0007669"/>
    <property type="project" value="TreeGrafter"/>
</dbReference>
<dbReference type="Pfam" id="PF01636">
    <property type="entry name" value="APH"/>
    <property type="match status" value="1"/>
</dbReference>
<dbReference type="InterPro" id="IPR036291">
    <property type="entry name" value="NAD(P)-bd_dom_sf"/>
</dbReference>
<dbReference type="Pfam" id="PF00106">
    <property type="entry name" value="adh_short"/>
    <property type="match status" value="1"/>
</dbReference>
<dbReference type="SUPFAM" id="SSF51735">
    <property type="entry name" value="NAD(P)-binding Rossmann-fold domains"/>
    <property type="match status" value="1"/>
</dbReference>
<dbReference type="AlphaFoldDB" id="A0A179GZ12"/>
<keyword evidence="2" id="KW-0521">NADP</keyword>
<evidence type="ECO:0000256" key="2">
    <source>
        <dbReference type="ARBA" id="ARBA00022857"/>
    </source>
</evidence>
<dbReference type="PANTHER" id="PTHR44229:SF4">
    <property type="entry name" value="15-HYDROXYPROSTAGLANDIN DEHYDROGENASE [NAD(+)]"/>
    <property type="match status" value="1"/>
</dbReference>
<evidence type="ECO:0000259" key="4">
    <source>
        <dbReference type="Pfam" id="PF01636"/>
    </source>
</evidence>
<dbReference type="Proteomes" id="UP000078240">
    <property type="component" value="Unassembled WGS sequence"/>
</dbReference>
<evidence type="ECO:0000313" key="5">
    <source>
        <dbReference type="EMBL" id="OAQ82533.1"/>
    </source>
</evidence>
<reference evidence="5 6" key="1">
    <citation type="submission" date="2016-01" db="EMBL/GenBank/DDBJ databases">
        <title>Biosynthesis of antibiotic leucinostatins and their inhibition on Phytophthora in bio-control Purpureocillium lilacinum.</title>
        <authorList>
            <person name="Wang G."/>
            <person name="Liu Z."/>
            <person name="Lin R."/>
            <person name="Li E."/>
            <person name="Mao Z."/>
            <person name="Ling J."/>
            <person name="Yin W."/>
            <person name="Xie B."/>
        </authorList>
    </citation>
    <scope>NUCLEOTIDE SEQUENCE [LARGE SCALE GENOMIC DNA]</scope>
    <source>
        <strain evidence="5">PLBJ-1</strain>
    </source>
</reference>
<comment type="similarity">
    <text evidence="1">Belongs to the short-chain dehydrogenases/reductases (SDR) family.</text>
</comment>
<keyword evidence="3" id="KW-0560">Oxidoreductase</keyword>
<feature type="domain" description="Aminoglycoside phosphotransferase" evidence="4">
    <location>
        <begin position="273"/>
        <end position="494"/>
    </location>
</feature>
<sequence>MSTPVAIVTGACSGIGLALSKYLVQTRKWRVVMADIQEDGSTTELGSENVLFVKTDVSSWDQQHALFKRADVWAGSGGIVFLAANAGLSDPPASLDGLLGKSKEDELTPPTLDPIQVNLLGAIYSLQLFAHYVRSRGGAGKAVLTSSGAGIYPMPSHPVYAASKHAIVGYTRSIAPSLLSDCITVNTILPGFTPSNMTAPLLGVIPQKYVTSLDTMMAAYDVFLNDDSQMTGRVLEVSASKTSHFRDHPPYPDEEIRWLNEESAGGAVSLEESVRIRNEVAFLSLGRNALYSINPSVISQVFDWADGDGTEFGNRWILQEWKEGQTLSTKDVESLDDKTQRFVLDQIAAVLKAFQDFRLPESVKGFGGLTFDEDGVMTSTKSVIPCGGPFSSYSNFLRGMLEWQLEATERSSHLRGWREYPELRKRLQTFFSDGLEAQLARVPEQQQVMVHGDLALSNMLFDTSTYRLSAVLDFDFSHLGAPISEYLFSFWDIGEVLPGRAKPEGPVRDWLLSGFPESVDPKFELLRVWDYALNEAGVQKPSTIHGAGHVADLWWFSQELCQAFWFTDRYLATQSAEQLEKFKTGHARYLERALTLWGF</sequence>
<organism evidence="5 6">
    <name type="scientific">Purpureocillium lilacinum</name>
    <name type="common">Paecilomyces lilacinus</name>
    <dbReference type="NCBI Taxonomy" id="33203"/>
    <lineage>
        <taxon>Eukaryota</taxon>
        <taxon>Fungi</taxon>
        <taxon>Dikarya</taxon>
        <taxon>Ascomycota</taxon>
        <taxon>Pezizomycotina</taxon>
        <taxon>Sordariomycetes</taxon>
        <taxon>Hypocreomycetidae</taxon>
        <taxon>Hypocreales</taxon>
        <taxon>Ophiocordycipitaceae</taxon>
        <taxon>Purpureocillium</taxon>
    </lineage>
</organism>
<evidence type="ECO:0000256" key="1">
    <source>
        <dbReference type="ARBA" id="ARBA00006484"/>
    </source>
</evidence>
<dbReference type="InterPro" id="IPR020904">
    <property type="entry name" value="Sc_DH/Rdtase_CS"/>
</dbReference>
<dbReference type="PRINTS" id="PR00081">
    <property type="entry name" value="GDHRDH"/>
</dbReference>
<protein>
    <submittedName>
        <fullName evidence="5">Phosphotransferase enzyme family protein</fullName>
    </submittedName>
</protein>
<dbReference type="SUPFAM" id="SSF56112">
    <property type="entry name" value="Protein kinase-like (PK-like)"/>
    <property type="match status" value="1"/>
</dbReference>
<dbReference type="PROSITE" id="PS00061">
    <property type="entry name" value="ADH_SHORT"/>
    <property type="match status" value="1"/>
</dbReference>
<evidence type="ECO:0000256" key="3">
    <source>
        <dbReference type="ARBA" id="ARBA00023002"/>
    </source>
</evidence>
<dbReference type="Gene3D" id="3.90.1200.10">
    <property type="match status" value="1"/>
</dbReference>
<gene>
    <name evidence="5" type="ORF">VFPBJ_05118</name>
</gene>
<dbReference type="PANTHER" id="PTHR44229">
    <property type="entry name" value="15-HYDROXYPROSTAGLANDIN DEHYDROGENASE [NAD(+)]"/>
    <property type="match status" value="1"/>
</dbReference>
<dbReference type="Gene3D" id="3.40.50.720">
    <property type="entry name" value="NAD(P)-binding Rossmann-like Domain"/>
    <property type="match status" value="1"/>
</dbReference>
<dbReference type="InterPro" id="IPR002347">
    <property type="entry name" value="SDR_fam"/>
</dbReference>
<name>A0A179GZ12_PURLI</name>